<protein>
    <recommendedName>
        <fullName evidence="3">Outer membrane protein beta-barrel domain-containing protein</fullName>
    </recommendedName>
</protein>
<evidence type="ECO:0000259" key="3">
    <source>
        <dbReference type="Pfam" id="PF13505"/>
    </source>
</evidence>
<organism evidence="4 5">
    <name type="scientific">Holospora obtusa F1</name>
    <dbReference type="NCBI Taxonomy" id="1399147"/>
    <lineage>
        <taxon>Bacteria</taxon>
        <taxon>Pseudomonadati</taxon>
        <taxon>Pseudomonadota</taxon>
        <taxon>Alphaproteobacteria</taxon>
        <taxon>Holosporales</taxon>
        <taxon>Holosporaceae</taxon>
        <taxon>Holospora</taxon>
    </lineage>
</organism>
<feature type="signal peptide" evidence="2">
    <location>
        <begin position="1"/>
        <end position="20"/>
    </location>
</feature>
<evidence type="ECO:0000313" key="5">
    <source>
        <dbReference type="Proteomes" id="UP000019112"/>
    </source>
</evidence>
<dbReference type="OrthoDB" id="8478967at2"/>
<dbReference type="AlphaFoldDB" id="W6TEE6"/>
<proteinExistence type="predicted"/>
<dbReference type="Gene3D" id="2.40.160.20">
    <property type="match status" value="1"/>
</dbReference>
<dbReference type="SUPFAM" id="SSF56925">
    <property type="entry name" value="OMPA-like"/>
    <property type="match status" value="1"/>
</dbReference>
<evidence type="ECO:0000256" key="2">
    <source>
        <dbReference type="SAM" id="SignalP"/>
    </source>
</evidence>
<dbReference type="InterPro" id="IPR011250">
    <property type="entry name" value="OMP/PagP_B-barrel"/>
</dbReference>
<name>W6TEE6_HOLOB</name>
<evidence type="ECO:0000256" key="1">
    <source>
        <dbReference type="ARBA" id="ARBA00022729"/>
    </source>
</evidence>
<dbReference type="Pfam" id="PF13505">
    <property type="entry name" value="OMP_b-brl"/>
    <property type="match status" value="1"/>
</dbReference>
<sequence length="282" mass="31501">MNKQFKSVFFSCLLAFVVHAKESGFQSGIGFTVGLGTASSSTQAKDGAGSDLDFKGFKLKSIRDGHVIHERTVGIPNNYTNFTEKGVVKSRSGFSWHLGMLMQKKVDSYTFGVRWIFGENNSSSKINYTSGKIFMQNTLGGPVVERILGVLKESSTNFRLKNKWFTSFIFEFGYLVGKRVQLFAGPGVVFQRQKLSCVNEFGKSSSGLSKTVSGPMIALGARYALTQRMALGLEYQRQWLNKRTWHKVSKILPQDAYAYGMPTLKTNNNLFLVTLSYMFSSK</sequence>
<reference evidence="4 5" key="1">
    <citation type="journal article" date="2014" name="FEMS Microbiol. Lett.">
        <title>Draft genome sequences of three Holospora species (Holospora obtusa, Holospora undulata, and Holospora elegans), endonuclear symbiotic bacteria of the ciliate Paramecium caudatum.</title>
        <authorList>
            <person name="Dohra H."/>
            <person name="Tanaka K."/>
            <person name="Suzuki T."/>
            <person name="Fujishima M."/>
            <person name="Suzuki H."/>
        </authorList>
    </citation>
    <scope>NUCLEOTIDE SEQUENCE [LARGE SCALE GENOMIC DNA]</scope>
    <source>
        <strain evidence="4 5">F1</strain>
    </source>
</reference>
<evidence type="ECO:0000313" key="4">
    <source>
        <dbReference type="EMBL" id="ETZ07588.1"/>
    </source>
</evidence>
<comment type="caution">
    <text evidence="4">The sequence shown here is derived from an EMBL/GenBank/DDBJ whole genome shotgun (WGS) entry which is preliminary data.</text>
</comment>
<accession>W6TEE6</accession>
<dbReference type="EMBL" id="AWTR02000027">
    <property type="protein sequence ID" value="ETZ07588.1"/>
    <property type="molecule type" value="Genomic_DNA"/>
</dbReference>
<feature type="chain" id="PRO_5004881325" description="Outer membrane protein beta-barrel domain-containing protein" evidence="2">
    <location>
        <begin position="21"/>
        <end position="282"/>
    </location>
</feature>
<gene>
    <name evidence="4" type="ORF">P618_200224</name>
</gene>
<keyword evidence="5" id="KW-1185">Reference proteome</keyword>
<feature type="domain" description="Outer membrane protein beta-barrel" evidence="3">
    <location>
        <begin position="10"/>
        <end position="279"/>
    </location>
</feature>
<dbReference type="RefSeq" id="WP_021826939.1">
    <property type="nucleotide sequence ID" value="NZ_AWTR02000027.1"/>
</dbReference>
<dbReference type="InterPro" id="IPR027385">
    <property type="entry name" value="Beta-barrel_OMP"/>
</dbReference>
<keyword evidence="1 2" id="KW-0732">Signal</keyword>
<dbReference type="Proteomes" id="UP000019112">
    <property type="component" value="Unassembled WGS sequence"/>
</dbReference>